<keyword evidence="2 5" id="KW-0732">Signal</keyword>
<feature type="domain" description="J" evidence="6">
    <location>
        <begin position="475"/>
        <end position="545"/>
    </location>
</feature>
<dbReference type="InterPro" id="IPR051727">
    <property type="entry name" value="DnaJ_C3_Co-chaperones"/>
</dbReference>
<evidence type="ECO:0000313" key="7">
    <source>
        <dbReference type="EMBL" id="CDF88938.1"/>
    </source>
</evidence>
<evidence type="ECO:0000259" key="6">
    <source>
        <dbReference type="PROSITE" id="PS50076"/>
    </source>
</evidence>
<gene>
    <name evidence="7" type="ORF">BN860_05424g</name>
</gene>
<dbReference type="GO" id="GO:0051787">
    <property type="term" value="F:misfolded protein binding"/>
    <property type="evidence" value="ECO:0007669"/>
    <property type="project" value="TreeGrafter"/>
</dbReference>
<dbReference type="PANTHER" id="PTHR44140:SF2">
    <property type="entry name" value="LD25575P"/>
    <property type="match status" value="1"/>
</dbReference>
<feature type="chain" id="PRO_5035326166" evidence="5">
    <location>
        <begin position="19"/>
        <end position="580"/>
    </location>
</feature>
<feature type="signal peptide" evidence="5">
    <location>
        <begin position="1"/>
        <end position="18"/>
    </location>
</feature>
<sequence>MFLVVLIFLCVCVSGIQCDIKNLQNQVQSLKLDAESQSVCQNLLLELKECDGDTKQHLQNQIYYRLGLIQLSLNQEWKAIGSFESVDQEDSFGQPAKRALERLYTQYGIWDKVEGSLKDEFVNLNSSSSSLPIDTLREMLKISPYDYYTRTLMREALLNELRERLDVSNAQQFIANSEVILEKHAIRLDLSQRISLHFEAAVIQMFVVNSTPTHLRKCLALDMDYEPCKKLTLLNTRLGKINPSRSQILDPEVYAFDEGKLDWQDIASFYLVDEKPCAKVPKGYHFQNNYKLINDITQQYLSEILGKSTESDFQRFIETILCQASCQAPKTKKLTNSFCKKLLKDELTSEEYKKVLGSARNGDQLPEKFLENLWNSSPNLAMYAVESIMHKGAKKSASLQDQLLDFFQRQKLSQSTNKYVRTQFNSINGLVLQRQQQQQQQQRQQQKWFFHQQQQQKQQQQRQQPPPPPLHTDKDYYKILNVPKTATAKEIRKAYLSFTKMYHPDKQGQLTEEKQKKIDEKMSEINEAYETLSDESKRKDYDMARTGGGRRTGTPGGGMFRQQGGNPFQFNQNFKFNFGF</sequence>
<evidence type="ECO:0000256" key="1">
    <source>
        <dbReference type="ARBA" id="ARBA00004240"/>
    </source>
</evidence>
<comment type="subcellular location">
    <subcellularLocation>
        <location evidence="1">Endoplasmic reticulum</location>
    </subcellularLocation>
</comment>
<dbReference type="PANTHER" id="PTHR44140">
    <property type="entry name" value="LD25575P"/>
    <property type="match status" value="1"/>
</dbReference>
<evidence type="ECO:0000256" key="3">
    <source>
        <dbReference type="ARBA" id="ARBA00022824"/>
    </source>
</evidence>
<keyword evidence="8" id="KW-1185">Reference proteome</keyword>
<evidence type="ECO:0000256" key="5">
    <source>
        <dbReference type="SAM" id="SignalP"/>
    </source>
</evidence>
<feature type="compositionally biased region" description="Gly residues" evidence="4">
    <location>
        <begin position="546"/>
        <end position="559"/>
    </location>
</feature>
<evidence type="ECO:0000256" key="2">
    <source>
        <dbReference type="ARBA" id="ARBA00022729"/>
    </source>
</evidence>
<dbReference type="GO" id="GO:0051087">
    <property type="term" value="F:protein-folding chaperone binding"/>
    <property type="evidence" value="ECO:0007669"/>
    <property type="project" value="TreeGrafter"/>
</dbReference>
<dbReference type="Pfam" id="PF00226">
    <property type="entry name" value="DnaJ"/>
    <property type="match status" value="1"/>
</dbReference>
<accession>A0A8J2T643</accession>
<dbReference type="InterPro" id="IPR036869">
    <property type="entry name" value="J_dom_sf"/>
</dbReference>
<reference evidence="8" key="1">
    <citation type="journal article" date="2013" name="Genome Announc.">
        <title>Genome sequence of the food spoilage yeast Zygosaccharomyces bailii CLIB 213(T).</title>
        <authorList>
            <person name="Galeote V."/>
            <person name="Bigey F."/>
            <person name="Devillers H."/>
            <person name="Neuveglise C."/>
            <person name="Dequin S."/>
        </authorList>
    </citation>
    <scope>NUCLEOTIDE SEQUENCE [LARGE SCALE GENOMIC DNA]</scope>
    <source>
        <strain evidence="8">CLIB 213 / ATCC 58445 / CBS 680 / CCRC 21525 / NBRC 1098 / NCYC 1416 / NRRL Y-2227</strain>
    </source>
</reference>
<feature type="compositionally biased region" description="Low complexity" evidence="4">
    <location>
        <begin position="443"/>
        <end position="463"/>
    </location>
</feature>
<dbReference type="InterPro" id="IPR001623">
    <property type="entry name" value="DnaJ_domain"/>
</dbReference>
<feature type="region of interest" description="Disordered" evidence="4">
    <location>
        <begin position="443"/>
        <end position="475"/>
    </location>
</feature>
<name>A0A8J2T643_ZYGB2</name>
<keyword evidence="3" id="KW-0256">Endoplasmic reticulum</keyword>
<dbReference type="EMBL" id="HG316456">
    <property type="protein sequence ID" value="CDF88938.1"/>
    <property type="molecule type" value="Genomic_DNA"/>
</dbReference>
<dbReference type="GO" id="GO:0005783">
    <property type="term" value="C:endoplasmic reticulum"/>
    <property type="evidence" value="ECO:0007669"/>
    <property type="project" value="UniProtKB-SubCell"/>
</dbReference>
<dbReference type="Proteomes" id="UP000019375">
    <property type="component" value="Unassembled WGS sequence"/>
</dbReference>
<evidence type="ECO:0000313" key="8">
    <source>
        <dbReference type="Proteomes" id="UP000019375"/>
    </source>
</evidence>
<feature type="region of interest" description="Disordered" evidence="4">
    <location>
        <begin position="538"/>
        <end position="566"/>
    </location>
</feature>
<dbReference type="AlphaFoldDB" id="A0A8J2T643"/>
<dbReference type="PRINTS" id="PR00625">
    <property type="entry name" value="JDOMAIN"/>
</dbReference>
<dbReference type="OrthoDB" id="1726119at2759"/>
<proteinExistence type="predicted"/>
<dbReference type="GO" id="GO:0034975">
    <property type="term" value="P:protein folding in endoplasmic reticulum"/>
    <property type="evidence" value="ECO:0007669"/>
    <property type="project" value="TreeGrafter"/>
</dbReference>
<dbReference type="PROSITE" id="PS50076">
    <property type="entry name" value="DNAJ_2"/>
    <property type="match status" value="1"/>
</dbReference>
<protein>
    <submittedName>
        <fullName evidence="7">ZYBA0S03-05424g1_1</fullName>
    </submittedName>
</protein>
<organism evidence="7 8">
    <name type="scientific">Zygosaccharomyces bailii (strain CLIB 213 / ATCC 58445 / CBS 680 / BCRC 21525 / NBRC 1098 / NCYC 1416 / NRRL Y-2227)</name>
    <dbReference type="NCBI Taxonomy" id="1333698"/>
    <lineage>
        <taxon>Eukaryota</taxon>
        <taxon>Fungi</taxon>
        <taxon>Dikarya</taxon>
        <taxon>Ascomycota</taxon>
        <taxon>Saccharomycotina</taxon>
        <taxon>Saccharomycetes</taxon>
        <taxon>Saccharomycetales</taxon>
        <taxon>Saccharomycetaceae</taxon>
        <taxon>Zygosaccharomyces</taxon>
    </lineage>
</organism>
<dbReference type="SMART" id="SM00271">
    <property type="entry name" value="DnaJ"/>
    <property type="match status" value="1"/>
</dbReference>
<dbReference type="SUPFAM" id="SSF46565">
    <property type="entry name" value="Chaperone J-domain"/>
    <property type="match status" value="1"/>
</dbReference>
<dbReference type="CDD" id="cd06257">
    <property type="entry name" value="DnaJ"/>
    <property type="match status" value="1"/>
</dbReference>
<evidence type="ECO:0000256" key="4">
    <source>
        <dbReference type="SAM" id="MobiDB-lite"/>
    </source>
</evidence>
<dbReference type="Gene3D" id="1.10.287.110">
    <property type="entry name" value="DnaJ domain"/>
    <property type="match status" value="1"/>
</dbReference>